<gene>
    <name evidence="10" type="primary">flgF</name>
    <name evidence="10" type="ORF">GCM10007418_04430</name>
</gene>
<evidence type="ECO:0000256" key="3">
    <source>
        <dbReference type="ARBA" id="ARBA00023143"/>
    </source>
</evidence>
<keyword evidence="10" id="KW-0282">Flagellum</keyword>
<feature type="domain" description="Flagellar basal body rod protein N-terminal" evidence="7">
    <location>
        <begin position="15"/>
        <end position="42"/>
    </location>
</feature>
<organism evidence="10 11">
    <name type="scientific">Halopseudomonas salina</name>
    <dbReference type="NCBI Taxonomy" id="1323744"/>
    <lineage>
        <taxon>Bacteria</taxon>
        <taxon>Pseudomonadati</taxon>
        <taxon>Pseudomonadota</taxon>
        <taxon>Gammaproteobacteria</taxon>
        <taxon>Pseudomonadales</taxon>
        <taxon>Pseudomonadaceae</taxon>
        <taxon>Halopseudomonas</taxon>
    </lineage>
</organism>
<dbReference type="InterPro" id="IPR012836">
    <property type="entry name" value="FlgF"/>
</dbReference>
<evidence type="ECO:0000259" key="7">
    <source>
        <dbReference type="Pfam" id="PF00460"/>
    </source>
</evidence>
<dbReference type="InterPro" id="IPR037925">
    <property type="entry name" value="FlgE/F/G-like"/>
</dbReference>
<dbReference type="InterPro" id="IPR053967">
    <property type="entry name" value="LlgE_F_G-like_D1"/>
</dbReference>
<dbReference type="SUPFAM" id="SSF117143">
    <property type="entry name" value="Flagellar hook protein flgE"/>
    <property type="match status" value="1"/>
</dbReference>
<evidence type="ECO:0000256" key="2">
    <source>
        <dbReference type="ARBA" id="ARBA00009677"/>
    </source>
</evidence>
<dbReference type="Pfam" id="PF22692">
    <property type="entry name" value="LlgE_F_G_D1"/>
    <property type="match status" value="1"/>
</dbReference>
<dbReference type="Pfam" id="PF00460">
    <property type="entry name" value="Flg_bb_rod"/>
    <property type="match status" value="1"/>
</dbReference>
<accession>A0ABQ1P0E0</accession>
<dbReference type="NCBIfam" id="TIGR03506">
    <property type="entry name" value="FlgEFG_subfam"/>
    <property type="match status" value="1"/>
</dbReference>
<comment type="subcellular location">
    <subcellularLocation>
        <location evidence="1 6">Bacterial flagellum basal body</location>
    </subcellularLocation>
</comment>
<dbReference type="InterPro" id="IPR010930">
    <property type="entry name" value="Flg_bb/hook_C_dom"/>
</dbReference>
<reference evidence="11" key="1">
    <citation type="journal article" date="2019" name="Int. J. Syst. Evol. Microbiol.">
        <title>The Global Catalogue of Microorganisms (GCM) 10K type strain sequencing project: providing services to taxonomists for standard genome sequencing and annotation.</title>
        <authorList>
            <consortium name="The Broad Institute Genomics Platform"/>
            <consortium name="The Broad Institute Genome Sequencing Center for Infectious Disease"/>
            <person name="Wu L."/>
            <person name="Ma J."/>
        </authorList>
    </citation>
    <scope>NUCLEOTIDE SEQUENCE [LARGE SCALE GENOMIC DNA]</scope>
    <source>
        <strain evidence="11">CGMCC 1.12482</strain>
    </source>
</reference>
<dbReference type="EMBL" id="BMFF01000001">
    <property type="protein sequence ID" value="GGC87791.1"/>
    <property type="molecule type" value="Genomic_DNA"/>
</dbReference>
<name>A0ABQ1P0E0_9GAMM</name>
<dbReference type="InterPro" id="IPR001444">
    <property type="entry name" value="Flag_bb_rod_N"/>
</dbReference>
<evidence type="ECO:0000313" key="11">
    <source>
        <dbReference type="Proteomes" id="UP000638188"/>
    </source>
</evidence>
<protein>
    <recommendedName>
        <fullName evidence="5 6">Flagellar basal-body rod protein FlgF</fullName>
    </recommendedName>
</protein>
<dbReference type="Proteomes" id="UP000638188">
    <property type="component" value="Unassembled WGS sequence"/>
</dbReference>
<dbReference type="NCBIfam" id="TIGR02490">
    <property type="entry name" value="flgF"/>
    <property type="match status" value="1"/>
</dbReference>
<evidence type="ECO:0000259" key="9">
    <source>
        <dbReference type="Pfam" id="PF22692"/>
    </source>
</evidence>
<keyword evidence="10" id="KW-0966">Cell projection</keyword>
<dbReference type="InterPro" id="IPR020013">
    <property type="entry name" value="Flagellar_FlgE/F/G"/>
</dbReference>
<evidence type="ECO:0000259" key="8">
    <source>
        <dbReference type="Pfam" id="PF06429"/>
    </source>
</evidence>
<dbReference type="Pfam" id="PF06429">
    <property type="entry name" value="Flg_bbr_C"/>
    <property type="match status" value="1"/>
</dbReference>
<proteinExistence type="inferred from homology"/>
<evidence type="ECO:0000256" key="1">
    <source>
        <dbReference type="ARBA" id="ARBA00004117"/>
    </source>
</evidence>
<dbReference type="PANTHER" id="PTHR30435">
    <property type="entry name" value="FLAGELLAR PROTEIN"/>
    <property type="match status" value="1"/>
</dbReference>
<comment type="subunit">
    <text evidence="4 6">The basal body constitutes a major portion of the flagellar organelle and consists of five rings (E,L,P,S, and M) mounted on a central rod. The rod consists of about 26 subunits of FlgG in the distal portion, and FlgB, FlgC and FlgF are thought to build up the proximal portion of the rod with about 6 subunits each.</text>
</comment>
<keyword evidence="3 6" id="KW-0975">Bacterial flagellum</keyword>
<evidence type="ECO:0000313" key="10">
    <source>
        <dbReference type="EMBL" id="GGC87791.1"/>
    </source>
</evidence>
<keyword evidence="11" id="KW-1185">Reference proteome</keyword>
<evidence type="ECO:0000256" key="4">
    <source>
        <dbReference type="ARBA" id="ARBA00038560"/>
    </source>
</evidence>
<comment type="similarity">
    <text evidence="2 6">Belongs to the flagella basal body rod proteins family.</text>
</comment>
<dbReference type="PANTHER" id="PTHR30435:SF18">
    <property type="entry name" value="FLAGELLAR BASAL-BODY ROD PROTEIN FLGF"/>
    <property type="match status" value="1"/>
</dbReference>
<comment type="caution">
    <text evidence="10">The sequence shown here is derived from an EMBL/GenBank/DDBJ whole genome shotgun (WGS) entry which is preliminary data.</text>
</comment>
<feature type="domain" description="Flagellar basal-body/hook protein C-terminal" evidence="8">
    <location>
        <begin position="205"/>
        <end position="248"/>
    </location>
</feature>
<evidence type="ECO:0000256" key="6">
    <source>
        <dbReference type="RuleBase" id="RU362116"/>
    </source>
</evidence>
<keyword evidence="10" id="KW-0969">Cilium</keyword>
<dbReference type="NCBIfam" id="NF009280">
    <property type="entry name" value="PRK12640.1"/>
    <property type="match status" value="1"/>
</dbReference>
<feature type="domain" description="Flagellar hook protein FlgE/F/G-like D1" evidence="9">
    <location>
        <begin position="88"/>
        <end position="152"/>
    </location>
</feature>
<sequence>MSQREYSVDKSLFISMTGASQNMLAQQAHANNLANVSTTGFRRDFEQARSMPVYGEAHPTRAYAMTERPGTDFASGSMQETGRDLDIAVEGQGWIAVQAPDGTEAYTRAGSLKIDAFGLLRTGSGMPVLGNAGPIALPPADKVEIGQDGTISIRAEGEAPNVLAEVDRIKLVNPDPATIRKGEDGLMRVENEAEQPADAAVRVASGFLESSNVNAVSEMTAMLSLARQFELHIKMMRTAEENSQITNKILQIS</sequence>
<evidence type="ECO:0000256" key="5">
    <source>
        <dbReference type="ARBA" id="ARBA00040228"/>
    </source>
</evidence>